<dbReference type="Proteomes" id="UP000293912">
    <property type="component" value="Chromosome"/>
</dbReference>
<proteinExistence type="predicted"/>
<gene>
    <name evidence="1" type="ORF">HPF_12425</name>
</gene>
<dbReference type="Pfam" id="PF06666">
    <property type="entry name" value="DUF1173"/>
    <property type="match status" value="1"/>
</dbReference>
<dbReference type="AlphaFoldDB" id="A0A4P6WXV0"/>
<evidence type="ECO:0000313" key="1">
    <source>
        <dbReference type="EMBL" id="QBM28497.1"/>
    </source>
</evidence>
<sequence length="414" mass="46472">MSGTTAVPSPDEQRFSIRGQVWEITDLGLQEALARIHDTAERPRCLCMPDGIEMYVARHRHYLVKRMPDTGKCHHPLCPSYEPDNAYSGLGDLVGDAVLETHPGHVELRVDFPWMRVHGRAVARGEPDEPGEVSVPRRRMTLRAVTHFLFERAGFNRWTPAMSGKRNQGVLCKYLLEAAAEIEVKGKSLAERLYVPEPFSESAKADIAQRRRAKLALLQPHDRQTPLALVLGEFKTCERGDNGCRIWIRHMPDAPLLMDSRAWDRLSRTYATLLEARDADTGHPVRLVMAALIHARREFTYEIDAASLMLVSEQWIPVEGVHELPLIDALIAQRRRFLKPLRYDAKAAAAFPNGLLLDCGTTPIPLHLTSEFMSPKDWALKEKAIAAGGKSGAWHWHTAHPMPPLPAKTSGQLL</sequence>
<dbReference type="RefSeq" id="WP_133156792.1">
    <property type="nucleotide sequence ID" value="NZ_CP037867.1"/>
</dbReference>
<reference evidence="1 2" key="1">
    <citation type="submission" date="2019-03" db="EMBL/GenBank/DDBJ databases">
        <authorList>
            <person name="Sebastian G."/>
            <person name="Baumann P."/>
            <person name="Ruckert C."/>
            <person name="Kalinowski J."/>
            <person name="Nebel B."/>
            <person name="Takors R."/>
            <person name="Blombach B."/>
        </authorList>
    </citation>
    <scope>NUCLEOTIDE SEQUENCE [LARGE SCALE GENOMIC DNA]</scope>
    <source>
        <strain evidence="1 2">DSM 1084</strain>
    </source>
</reference>
<evidence type="ECO:0000313" key="2">
    <source>
        <dbReference type="Proteomes" id="UP000293912"/>
    </source>
</evidence>
<keyword evidence="2" id="KW-1185">Reference proteome</keyword>
<dbReference type="KEGG" id="hpse:HPF_12425"/>
<name>A0A4P6WXV0_HYDPS</name>
<organism evidence="1 2">
    <name type="scientific">Hydrogenophaga pseudoflava</name>
    <name type="common">Pseudomonas carboxydoflava</name>
    <dbReference type="NCBI Taxonomy" id="47421"/>
    <lineage>
        <taxon>Bacteria</taxon>
        <taxon>Pseudomonadati</taxon>
        <taxon>Pseudomonadota</taxon>
        <taxon>Betaproteobacteria</taxon>
        <taxon>Burkholderiales</taxon>
        <taxon>Comamonadaceae</taxon>
        <taxon>Hydrogenophaga</taxon>
    </lineage>
</organism>
<dbReference type="EMBL" id="CP037867">
    <property type="protein sequence ID" value="QBM28497.1"/>
    <property type="molecule type" value="Genomic_DNA"/>
</dbReference>
<accession>A0A4P6WXV0</accession>
<dbReference type="InterPro" id="IPR009553">
    <property type="entry name" value="DUF1173"/>
</dbReference>
<protein>
    <submittedName>
        <fullName evidence="1">Uncharacterized protein</fullName>
    </submittedName>
</protein>